<reference evidence="7" key="1">
    <citation type="submission" date="2018-05" db="EMBL/GenBank/DDBJ databases">
        <authorList>
            <person name="Li Y."/>
        </authorList>
    </citation>
    <scope>NUCLEOTIDE SEQUENCE [LARGE SCALE GENOMIC DNA]</scope>
    <source>
        <strain evidence="7">3d-2-2</strain>
    </source>
</reference>
<keyword evidence="6" id="KW-0808">Transferase</keyword>
<dbReference type="SUPFAM" id="SSF89562">
    <property type="entry name" value="RraA-like"/>
    <property type="match status" value="1"/>
</dbReference>
<organism evidence="6 7">
    <name type="scientific">Corticimicrobacter populi</name>
    <dbReference type="NCBI Taxonomy" id="2175229"/>
    <lineage>
        <taxon>Bacteria</taxon>
        <taxon>Pseudomonadati</taxon>
        <taxon>Pseudomonadota</taxon>
        <taxon>Betaproteobacteria</taxon>
        <taxon>Burkholderiales</taxon>
        <taxon>Alcaligenaceae</taxon>
        <taxon>Corticimicrobacter</taxon>
    </lineage>
</organism>
<dbReference type="GO" id="GO:0046872">
    <property type="term" value="F:metal ion binding"/>
    <property type="evidence" value="ECO:0007669"/>
    <property type="project" value="UniProtKB-KW"/>
</dbReference>
<keyword evidence="5" id="KW-0479">Metal-binding</keyword>
<evidence type="ECO:0000313" key="6">
    <source>
        <dbReference type="EMBL" id="PWF21492.1"/>
    </source>
</evidence>
<dbReference type="Pfam" id="PF03737">
    <property type="entry name" value="RraA-like"/>
    <property type="match status" value="1"/>
</dbReference>
<dbReference type="CDD" id="cd16841">
    <property type="entry name" value="RraA_family"/>
    <property type="match status" value="1"/>
</dbReference>
<dbReference type="PANTHER" id="PTHR33254:SF4">
    <property type="entry name" value="4-HYDROXY-4-METHYL-2-OXOGLUTARATE ALDOLASE 3-RELATED"/>
    <property type="match status" value="1"/>
</dbReference>
<dbReference type="AlphaFoldDB" id="A0A2V1JYK5"/>
<dbReference type="Gene3D" id="3.50.30.40">
    <property type="entry name" value="Ribonuclease E inhibitor RraA/RraA-like"/>
    <property type="match status" value="1"/>
</dbReference>
<dbReference type="EMBL" id="QETA01000007">
    <property type="protein sequence ID" value="PWF21492.1"/>
    <property type="molecule type" value="Genomic_DNA"/>
</dbReference>
<dbReference type="PANTHER" id="PTHR33254">
    <property type="entry name" value="4-HYDROXY-4-METHYL-2-OXOGLUTARATE ALDOLASE 3-RELATED"/>
    <property type="match status" value="1"/>
</dbReference>
<feature type="binding site" evidence="5">
    <location>
        <begin position="99"/>
        <end position="102"/>
    </location>
    <ligand>
        <name>substrate</name>
    </ligand>
</feature>
<keyword evidence="5" id="KW-0460">Magnesium</keyword>
<evidence type="ECO:0000256" key="1">
    <source>
        <dbReference type="ARBA" id="ARBA00001968"/>
    </source>
</evidence>
<comment type="cofactor">
    <cofactor evidence="1">
        <name>a divalent metal cation</name>
        <dbReference type="ChEBI" id="CHEBI:60240"/>
    </cofactor>
</comment>
<proteinExistence type="predicted"/>
<evidence type="ECO:0000256" key="4">
    <source>
        <dbReference type="ARBA" id="ARBA00030169"/>
    </source>
</evidence>
<comment type="caution">
    <text evidence="6">The sequence shown here is derived from an EMBL/GenBank/DDBJ whole genome shotgun (WGS) entry which is preliminary data.</text>
</comment>
<dbReference type="InterPro" id="IPR036704">
    <property type="entry name" value="RraA/RraA-like_sf"/>
</dbReference>
<keyword evidence="7" id="KW-1185">Reference proteome</keyword>
<sequence>MDKIGFRIFPSPAAEQDASLLDAFEQIGVAQISDCMQRLYGAVGLRPYHVAGKPIVGFAVTVKVRPGDNLMIHKAISMAVEGQIIVVDGKGELSNALVGELMMLDARRRGVRGFVIDGAVRDSDVFAEHDFGCFARGVSHLGPYKDGPGEVNVPVSIGGMVVQPGDIIVGDADGVVAIPYAQARAVLAQAQAKEAAEAESKRKIAAGNYPKPWLDKTIAEKTGA</sequence>
<dbReference type="Proteomes" id="UP000245212">
    <property type="component" value="Unassembled WGS sequence"/>
</dbReference>
<protein>
    <recommendedName>
        <fullName evidence="2">Putative 4-hydroxy-4-methyl-2-oxoglutarate aldolase</fullName>
    </recommendedName>
    <alternativeName>
        <fullName evidence="3">Regulator of ribonuclease activity homolog</fullName>
    </alternativeName>
    <alternativeName>
        <fullName evidence="4">RraA-like protein</fullName>
    </alternativeName>
</protein>
<evidence type="ECO:0000313" key="7">
    <source>
        <dbReference type="Proteomes" id="UP000245212"/>
    </source>
</evidence>
<dbReference type="InterPro" id="IPR005493">
    <property type="entry name" value="RraA/RraA-like"/>
</dbReference>
<dbReference type="GO" id="GO:0008168">
    <property type="term" value="F:methyltransferase activity"/>
    <property type="evidence" value="ECO:0007669"/>
    <property type="project" value="UniProtKB-KW"/>
</dbReference>
<name>A0A2V1JYK5_9BURK</name>
<comment type="cofactor">
    <cofactor evidence="5">
        <name>Mg(2+)</name>
        <dbReference type="ChEBI" id="CHEBI:18420"/>
    </cofactor>
</comment>
<evidence type="ECO:0000256" key="2">
    <source>
        <dbReference type="ARBA" id="ARBA00016549"/>
    </source>
</evidence>
<dbReference type="NCBIfam" id="NF004850">
    <property type="entry name" value="PRK06201.1"/>
    <property type="match status" value="1"/>
</dbReference>
<evidence type="ECO:0000256" key="5">
    <source>
        <dbReference type="PIRSR" id="PIRSR605493-1"/>
    </source>
</evidence>
<gene>
    <name evidence="6" type="ORF">DD235_14625</name>
</gene>
<feature type="binding site" evidence="5">
    <location>
        <position position="121"/>
    </location>
    <ligand>
        <name>substrate</name>
    </ligand>
</feature>
<evidence type="ECO:0000256" key="3">
    <source>
        <dbReference type="ARBA" id="ARBA00029596"/>
    </source>
</evidence>
<accession>A0A2V1JYK5</accession>
<feature type="binding site" evidence="5">
    <location>
        <position position="122"/>
    </location>
    <ligand>
        <name>Mg(2+)</name>
        <dbReference type="ChEBI" id="CHEBI:18420"/>
    </ligand>
</feature>
<dbReference type="RefSeq" id="WP_109062836.1">
    <property type="nucleotide sequence ID" value="NZ_QETA01000007.1"/>
</dbReference>
<dbReference type="GO" id="GO:0032259">
    <property type="term" value="P:methylation"/>
    <property type="evidence" value="ECO:0007669"/>
    <property type="project" value="UniProtKB-KW"/>
</dbReference>
<keyword evidence="6" id="KW-0489">Methyltransferase</keyword>